<organism evidence="1">
    <name type="scientific">Anopheles braziliensis</name>
    <dbReference type="NCBI Taxonomy" id="58242"/>
    <lineage>
        <taxon>Eukaryota</taxon>
        <taxon>Metazoa</taxon>
        <taxon>Ecdysozoa</taxon>
        <taxon>Arthropoda</taxon>
        <taxon>Hexapoda</taxon>
        <taxon>Insecta</taxon>
        <taxon>Pterygota</taxon>
        <taxon>Neoptera</taxon>
        <taxon>Endopterygota</taxon>
        <taxon>Diptera</taxon>
        <taxon>Nematocera</taxon>
        <taxon>Culicoidea</taxon>
        <taxon>Culicidae</taxon>
        <taxon>Anophelinae</taxon>
        <taxon>Anopheles</taxon>
    </lineage>
</organism>
<name>A0A2M3ZSZ2_9DIPT</name>
<dbReference type="EMBL" id="GGFM01010910">
    <property type="protein sequence ID" value="MBW31661.1"/>
    <property type="molecule type" value="Transcribed_RNA"/>
</dbReference>
<proteinExistence type="predicted"/>
<evidence type="ECO:0000313" key="1">
    <source>
        <dbReference type="EMBL" id="MBW31661.1"/>
    </source>
</evidence>
<protein>
    <submittedName>
        <fullName evidence="1">Putative secreted peptide</fullName>
    </submittedName>
</protein>
<dbReference type="AlphaFoldDB" id="A0A2M3ZSZ2"/>
<reference evidence="1" key="1">
    <citation type="submission" date="2018-01" db="EMBL/GenBank/DDBJ databases">
        <title>An insight into the sialome of Amazonian anophelines.</title>
        <authorList>
            <person name="Ribeiro J.M."/>
            <person name="Scarpassa V."/>
            <person name="Calvo E."/>
        </authorList>
    </citation>
    <scope>NUCLEOTIDE SEQUENCE</scope>
    <source>
        <tissue evidence="1">Salivary glands</tissue>
    </source>
</reference>
<accession>A0A2M3ZSZ2</accession>
<sequence>MYYIFNCVTNFSLMFRFSIASIALFDRRQFHHFVTQHHVAKIIFPSISINTFHRRTHTYTQSAILGG</sequence>